<dbReference type="STRING" id="1855912.LuPra_00760"/>
<dbReference type="OrthoDB" id="9800184at2"/>
<reference evidence="2" key="2">
    <citation type="submission" date="2016-04" db="EMBL/GenBank/DDBJ databases">
        <title>First Complete Genome Sequence of a Subdivision 6 Acidobacterium.</title>
        <authorList>
            <person name="Huang S."/>
            <person name="Vieira S."/>
            <person name="Bunk B."/>
            <person name="Riedel T."/>
            <person name="Sproeer C."/>
            <person name="Overmann J."/>
        </authorList>
    </citation>
    <scope>NUCLEOTIDE SEQUENCE [LARGE SCALE GENOMIC DNA]</scope>
    <source>
        <strain evidence="2">DSM 100886 HEG_-6_39</strain>
    </source>
</reference>
<gene>
    <name evidence="1" type="ORF">LuPra_00760</name>
</gene>
<keyword evidence="2" id="KW-1185">Reference proteome</keyword>
<proteinExistence type="predicted"/>
<sequence>MDFAKTYYNTRGYRSNLLYVGYWIAQDRQALLSYSWDGNVMTIDPVSTGNSGWKDFLTDYNTFCMERDGKPLFNQTFGLTRAIVVHAFGERLQTMREACHQFDPQGRLMNDYFRSLLT</sequence>
<accession>A0A143PGA0</accession>
<reference evidence="1 2" key="1">
    <citation type="journal article" date="2016" name="Genome Announc.">
        <title>First Complete Genome Sequence of a Subdivision 6 Acidobacterium Strain.</title>
        <authorList>
            <person name="Huang S."/>
            <person name="Vieira S."/>
            <person name="Bunk B."/>
            <person name="Riedel T."/>
            <person name="Sproer C."/>
            <person name="Overmann J."/>
        </authorList>
    </citation>
    <scope>NUCLEOTIDE SEQUENCE [LARGE SCALE GENOMIC DNA]</scope>
    <source>
        <strain evidence="2">DSM 100886 HEG_-6_39</strain>
    </source>
</reference>
<evidence type="ECO:0000313" key="1">
    <source>
        <dbReference type="EMBL" id="AMY07587.1"/>
    </source>
</evidence>
<dbReference type="EMBL" id="CP015136">
    <property type="protein sequence ID" value="AMY07587.1"/>
    <property type="molecule type" value="Genomic_DNA"/>
</dbReference>
<evidence type="ECO:0000313" key="2">
    <source>
        <dbReference type="Proteomes" id="UP000076079"/>
    </source>
</evidence>
<dbReference type="Proteomes" id="UP000076079">
    <property type="component" value="Chromosome"/>
</dbReference>
<dbReference type="KEGG" id="abac:LuPra_00760"/>
<dbReference type="RefSeq" id="WP_110169523.1">
    <property type="nucleotide sequence ID" value="NZ_CP015136.1"/>
</dbReference>
<organism evidence="1 2">
    <name type="scientific">Luteitalea pratensis</name>
    <dbReference type="NCBI Taxonomy" id="1855912"/>
    <lineage>
        <taxon>Bacteria</taxon>
        <taxon>Pseudomonadati</taxon>
        <taxon>Acidobacteriota</taxon>
        <taxon>Vicinamibacteria</taxon>
        <taxon>Vicinamibacterales</taxon>
        <taxon>Vicinamibacteraceae</taxon>
        <taxon>Luteitalea</taxon>
    </lineage>
</organism>
<protein>
    <submittedName>
        <fullName evidence="1">Uncharacterized protein</fullName>
    </submittedName>
</protein>
<name>A0A143PGA0_LUTPR</name>
<dbReference type="AlphaFoldDB" id="A0A143PGA0"/>